<keyword evidence="3" id="KW-0285">Flavoprotein</keyword>
<evidence type="ECO:0000259" key="7">
    <source>
        <dbReference type="Pfam" id="PF01266"/>
    </source>
</evidence>
<reference evidence="8 9" key="1">
    <citation type="journal article" date="2019" name="Sci. Rep.">
        <title>Sulfobacillus thermotolerans: new insights into resistance and metabolic capacities of acidophilic chemolithotrophs.</title>
        <authorList>
            <person name="Panyushkina A.E."/>
            <person name="Babenko V.V."/>
            <person name="Nikitina A.S."/>
            <person name="Selezneva O.V."/>
            <person name="Tsaplina I.A."/>
            <person name="Letarova M.A."/>
            <person name="Kostryukova E.S."/>
            <person name="Letarov A.V."/>
        </authorList>
    </citation>
    <scope>NUCLEOTIDE SEQUENCE [LARGE SCALE GENOMIC DNA]</scope>
    <source>
        <strain evidence="8 9">Kr1</strain>
    </source>
</reference>
<dbReference type="InterPro" id="IPR041854">
    <property type="entry name" value="BFD-like_2Fe2S-bd_dom_sf"/>
</dbReference>
<gene>
    <name evidence="8" type="ORF">BXT84_10440</name>
</gene>
<proteinExistence type="inferred from homology"/>
<evidence type="ECO:0000256" key="1">
    <source>
        <dbReference type="ARBA" id="ARBA00001974"/>
    </source>
</evidence>
<accession>A0ABM6RSK1</accession>
<evidence type="ECO:0000256" key="3">
    <source>
        <dbReference type="ARBA" id="ARBA00022630"/>
    </source>
</evidence>
<feature type="compositionally biased region" description="Polar residues" evidence="6">
    <location>
        <begin position="494"/>
        <end position="507"/>
    </location>
</feature>
<evidence type="ECO:0000256" key="4">
    <source>
        <dbReference type="ARBA" id="ARBA00022827"/>
    </source>
</evidence>
<dbReference type="PANTHER" id="PTHR11985">
    <property type="entry name" value="GLYCEROL-3-PHOSPHATE DEHYDROGENASE"/>
    <property type="match status" value="1"/>
</dbReference>
<name>A0ABM6RSK1_9FIRM</name>
<dbReference type="EMBL" id="CP019454">
    <property type="protein sequence ID" value="AUW94303.1"/>
    <property type="molecule type" value="Genomic_DNA"/>
</dbReference>
<feature type="domain" description="FAD dependent oxidoreductase" evidence="7">
    <location>
        <begin position="2"/>
        <end position="311"/>
    </location>
</feature>
<evidence type="ECO:0000256" key="5">
    <source>
        <dbReference type="ARBA" id="ARBA00023002"/>
    </source>
</evidence>
<dbReference type="Gene3D" id="3.30.9.10">
    <property type="entry name" value="D-Amino Acid Oxidase, subunit A, domain 2"/>
    <property type="match status" value="1"/>
</dbReference>
<dbReference type="InterPro" id="IPR000447">
    <property type="entry name" value="G3P_DH_FAD-dep"/>
</dbReference>
<dbReference type="Pfam" id="PF01266">
    <property type="entry name" value="DAO"/>
    <property type="match status" value="1"/>
</dbReference>
<comment type="similarity">
    <text evidence="2">Belongs to the FAD-dependent glycerol-3-phosphate dehydrogenase family.</text>
</comment>
<dbReference type="Gene3D" id="3.50.50.60">
    <property type="entry name" value="FAD/NAD(P)-binding domain"/>
    <property type="match status" value="2"/>
</dbReference>
<dbReference type="SUPFAM" id="SSF51905">
    <property type="entry name" value="FAD/NAD(P)-binding domain"/>
    <property type="match status" value="1"/>
</dbReference>
<dbReference type="InterPro" id="IPR006076">
    <property type="entry name" value="FAD-dep_OxRdtase"/>
</dbReference>
<protein>
    <recommendedName>
        <fullName evidence="7">FAD dependent oxidoreductase domain-containing protein</fullName>
    </recommendedName>
</protein>
<organism evidence="8 9">
    <name type="scientific">Sulfobacillus thermotolerans</name>
    <dbReference type="NCBI Taxonomy" id="338644"/>
    <lineage>
        <taxon>Bacteria</taxon>
        <taxon>Bacillati</taxon>
        <taxon>Bacillota</taxon>
        <taxon>Clostridia</taxon>
        <taxon>Eubacteriales</taxon>
        <taxon>Clostridiales Family XVII. Incertae Sedis</taxon>
        <taxon>Sulfobacillus</taxon>
    </lineage>
</organism>
<dbReference type="PANTHER" id="PTHR11985:SF15">
    <property type="entry name" value="GLYCEROL-3-PHOSPHATE DEHYDROGENASE, MITOCHONDRIAL"/>
    <property type="match status" value="1"/>
</dbReference>
<feature type="region of interest" description="Disordered" evidence="6">
    <location>
        <begin position="484"/>
        <end position="507"/>
    </location>
</feature>
<comment type="cofactor">
    <cofactor evidence="1">
        <name>FAD</name>
        <dbReference type="ChEBI" id="CHEBI:57692"/>
    </cofactor>
</comment>
<evidence type="ECO:0000313" key="9">
    <source>
        <dbReference type="Proteomes" id="UP000325292"/>
    </source>
</evidence>
<evidence type="ECO:0000313" key="8">
    <source>
        <dbReference type="EMBL" id="AUW94303.1"/>
    </source>
</evidence>
<evidence type="ECO:0000256" key="6">
    <source>
        <dbReference type="SAM" id="MobiDB-lite"/>
    </source>
</evidence>
<keyword evidence="4" id="KW-0274">FAD</keyword>
<keyword evidence="9" id="KW-1185">Reference proteome</keyword>
<dbReference type="InterPro" id="IPR036188">
    <property type="entry name" value="FAD/NAD-bd_sf"/>
</dbReference>
<keyword evidence="5" id="KW-0560">Oxidoreductase</keyword>
<dbReference type="Proteomes" id="UP000325292">
    <property type="component" value="Chromosome"/>
</dbReference>
<dbReference type="Gene3D" id="1.10.10.1100">
    <property type="entry name" value="BFD-like [2Fe-2S]-binding domain"/>
    <property type="match status" value="1"/>
</dbReference>
<sequence>MVVVIGAGATGLGVARDLALRGVKVTVVDQWEPGFGTSGRFHGLLHSGARYVVTDPTAAEDCYRENTLLRAVAPDAIEQTGGIFVRSEDDDPGFEQAWLKGCDRAGIPVTALDPRAVRQRYPDLTTRVASAYWVPDGVLEGFHLLQMLAKDVLAHDGTLLSKHRVTAIQTVNGRVTSVSAQGPNGEVEVGCDAVVNAAGPWAGAVADLFEDPIPMHLSYGLMILFAHRKFPVVVNRLKSPGDGDIFVPHQHVTILGTTDVAQDSPIAPDIQASEVLRLMDLGRELVPGLDSWRVLRAFTGVRPLYDGQGHAATSREVSRDFKVIDHQRRKGPAGSFSVVGGKWTTFRLMAERTADIVTQYLGISAPCVTAQVPLTLHPVTSFSASEPYLCECEKVSASQLTAIDGSLSEWRTATWFAMGPCQGTFCAHRVTALHHALFPSEDSGAALQDLRAERTKGMLPVLWGANAREYALQQAVRFQTLAEGDPQWAGNSPGLKNSSPSSEGVTL</sequence>
<evidence type="ECO:0000256" key="2">
    <source>
        <dbReference type="ARBA" id="ARBA00007330"/>
    </source>
</evidence>